<dbReference type="EMBL" id="NJBO01000018">
    <property type="protein sequence ID" value="TKJ40502.1"/>
    <property type="molecule type" value="Genomic_DNA"/>
</dbReference>
<proteinExistence type="predicted"/>
<name>A0A532V031_UNCT6</name>
<protein>
    <submittedName>
        <fullName evidence="1">Uncharacterized protein</fullName>
    </submittedName>
</protein>
<reference evidence="1 2" key="1">
    <citation type="submission" date="2017-06" db="EMBL/GenBank/DDBJ databases">
        <title>Novel microbial phyla capable of carbon fixation and sulfur reduction in deep-sea sediments.</title>
        <authorList>
            <person name="Huang J."/>
            <person name="Baker B."/>
            <person name="Wang Y."/>
        </authorList>
    </citation>
    <scope>NUCLEOTIDE SEQUENCE [LARGE SCALE GENOMIC DNA]</scope>
    <source>
        <strain evidence="1">B3_TA06</strain>
    </source>
</reference>
<accession>A0A532V031</accession>
<dbReference type="Proteomes" id="UP000317778">
    <property type="component" value="Unassembled WGS sequence"/>
</dbReference>
<evidence type="ECO:0000313" key="1">
    <source>
        <dbReference type="EMBL" id="TKJ40502.1"/>
    </source>
</evidence>
<gene>
    <name evidence="1" type="ORF">CEE36_09430</name>
</gene>
<dbReference type="AlphaFoldDB" id="A0A532V031"/>
<organism evidence="1 2">
    <name type="scientific">candidate division TA06 bacterium B3_TA06</name>
    <dbReference type="NCBI Taxonomy" id="2012487"/>
    <lineage>
        <taxon>Bacteria</taxon>
        <taxon>Bacteria division TA06</taxon>
    </lineage>
</organism>
<comment type="caution">
    <text evidence="1">The sequence shown here is derived from an EMBL/GenBank/DDBJ whole genome shotgun (WGS) entry which is preliminary data.</text>
</comment>
<evidence type="ECO:0000313" key="2">
    <source>
        <dbReference type="Proteomes" id="UP000317778"/>
    </source>
</evidence>
<sequence>MIIIEVFMGRMELLYAQSQEAKGHSVDVWIGQEFHLNLQLLLFKPRANPSGWSPNRTIP</sequence>